<protein>
    <submittedName>
        <fullName evidence="4">Glycosyltransferase</fullName>
        <ecNumber evidence="4">2.4.-.-</ecNumber>
    </submittedName>
</protein>
<keyword evidence="1 4" id="KW-0328">Glycosyltransferase</keyword>
<accession>A0ABW3W620</accession>
<evidence type="ECO:0000256" key="1">
    <source>
        <dbReference type="ARBA" id="ARBA00022676"/>
    </source>
</evidence>
<evidence type="ECO:0000259" key="3">
    <source>
        <dbReference type="Pfam" id="PF13439"/>
    </source>
</evidence>
<evidence type="ECO:0000256" key="2">
    <source>
        <dbReference type="ARBA" id="ARBA00022679"/>
    </source>
</evidence>
<organism evidence="4 5">
    <name type="scientific">Nocardioides ginsengisoli</name>
    <dbReference type="NCBI Taxonomy" id="363868"/>
    <lineage>
        <taxon>Bacteria</taxon>
        <taxon>Bacillati</taxon>
        <taxon>Actinomycetota</taxon>
        <taxon>Actinomycetes</taxon>
        <taxon>Propionibacteriales</taxon>
        <taxon>Nocardioidaceae</taxon>
        <taxon>Nocardioides</taxon>
    </lineage>
</organism>
<keyword evidence="5" id="KW-1185">Reference proteome</keyword>
<dbReference type="PANTHER" id="PTHR12526">
    <property type="entry name" value="GLYCOSYLTRANSFERASE"/>
    <property type="match status" value="1"/>
</dbReference>
<dbReference type="Proteomes" id="UP001597229">
    <property type="component" value="Unassembled WGS sequence"/>
</dbReference>
<dbReference type="Gene3D" id="3.40.50.2000">
    <property type="entry name" value="Glycogen Phosphorylase B"/>
    <property type="match status" value="2"/>
</dbReference>
<dbReference type="Pfam" id="PF13439">
    <property type="entry name" value="Glyco_transf_4"/>
    <property type="match status" value="1"/>
</dbReference>
<dbReference type="Pfam" id="PF13692">
    <property type="entry name" value="Glyco_trans_1_4"/>
    <property type="match status" value="1"/>
</dbReference>
<dbReference type="EMBL" id="JBHTLX010000024">
    <property type="protein sequence ID" value="MFD1250570.1"/>
    <property type="molecule type" value="Genomic_DNA"/>
</dbReference>
<proteinExistence type="predicted"/>
<dbReference type="SUPFAM" id="SSF53756">
    <property type="entry name" value="UDP-Glycosyltransferase/glycogen phosphorylase"/>
    <property type="match status" value="1"/>
</dbReference>
<feature type="domain" description="Glycosyltransferase subfamily 4-like N-terminal" evidence="3">
    <location>
        <begin position="25"/>
        <end position="186"/>
    </location>
</feature>
<dbReference type="InterPro" id="IPR028098">
    <property type="entry name" value="Glyco_trans_4-like_N"/>
</dbReference>
<gene>
    <name evidence="4" type="ORF">ACFQ3F_22445</name>
</gene>
<dbReference type="RefSeq" id="WP_367918964.1">
    <property type="nucleotide sequence ID" value="NZ_BAABAC010000018.1"/>
</dbReference>
<evidence type="ECO:0000313" key="5">
    <source>
        <dbReference type="Proteomes" id="UP001597229"/>
    </source>
</evidence>
<name>A0ABW3W620_9ACTN</name>
<reference evidence="5" key="1">
    <citation type="journal article" date="2019" name="Int. J. Syst. Evol. Microbiol.">
        <title>The Global Catalogue of Microorganisms (GCM) 10K type strain sequencing project: providing services to taxonomists for standard genome sequencing and annotation.</title>
        <authorList>
            <consortium name="The Broad Institute Genomics Platform"/>
            <consortium name="The Broad Institute Genome Sequencing Center for Infectious Disease"/>
            <person name="Wu L."/>
            <person name="Ma J."/>
        </authorList>
    </citation>
    <scope>NUCLEOTIDE SEQUENCE [LARGE SCALE GENOMIC DNA]</scope>
    <source>
        <strain evidence="5">CCUG 52478</strain>
    </source>
</reference>
<dbReference type="EC" id="2.4.-.-" evidence="4"/>
<dbReference type="GO" id="GO:0016757">
    <property type="term" value="F:glycosyltransferase activity"/>
    <property type="evidence" value="ECO:0007669"/>
    <property type="project" value="UniProtKB-KW"/>
</dbReference>
<sequence>MPLEDAAPSRRPVSVVHVIGSLDRGGAETVALDLCRAIPAERVRQVFVCASGRRGALAPQFEAAGAEVRVYGRGGVLRTLVGLAADLRRERPDVLQSHLGMASALFLLPGRLYGVRRRIARMHSEGDGRADTWCRQAYRALARRLMAAVATDVLAVSPGALAFALGDGRPARAPYGVLPNGIDLERFRGPAERGGREVVVLHVGRPDPAKNRAFLPPLARALAELTPSRVWVVGGGTEVDLPGEHPGIDDLGARRDVPELLRRADVLVLPSVREGLPTVALEALASGVPVVASDIGAATSLAAQLPGVRVLSLDDPVDAWARAVVDAARLPAAERCELQRSLDASPFDLRTNALRWQDVWGVGW</sequence>
<comment type="caution">
    <text evidence="4">The sequence shown here is derived from an EMBL/GenBank/DDBJ whole genome shotgun (WGS) entry which is preliminary data.</text>
</comment>
<keyword evidence="2 4" id="KW-0808">Transferase</keyword>
<evidence type="ECO:0000313" key="4">
    <source>
        <dbReference type="EMBL" id="MFD1250570.1"/>
    </source>
</evidence>